<keyword evidence="3" id="KW-1185">Reference proteome</keyword>
<proteinExistence type="predicted"/>
<dbReference type="Gene3D" id="2.40.160.10">
    <property type="entry name" value="Porin"/>
    <property type="match status" value="1"/>
</dbReference>
<evidence type="ECO:0000313" key="3">
    <source>
        <dbReference type="Proteomes" id="UP000630528"/>
    </source>
</evidence>
<comment type="caution">
    <text evidence="2">The sequence shown here is derived from an EMBL/GenBank/DDBJ whole genome shotgun (WGS) entry which is preliminary data.</text>
</comment>
<organism evidence="2 3">
    <name type="scientific">Ramlibacter ginsenosidimutans</name>
    <dbReference type="NCBI Taxonomy" id="502333"/>
    <lineage>
        <taxon>Bacteria</taxon>
        <taxon>Pseudomonadati</taxon>
        <taxon>Pseudomonadota</taxon>
        <taxon>Betaproteobacteria</taxon>
        <taxon>Burkholderiales</taxon>
        <taxon>Comamonadaceae</taxon>
        <taxon>Ramlibacter</taxon>
    </lineage>
</organism>
<sequence>MAHAQSDPELQQQVRELREQLLQVRKELDAMKAQQAAAPVPSGPSAWQTPAAAPGASAPLTASAASAATPAPASAGTGLNFFGYAELSYMRPRNEIAATTATAGRGVLGFGYRFNETTRMAAELEVENAVASASDQGEVAFEQLYAEHDFSPSLSAKAGLFLLPVGLLNESHEPTRYFGVFRNQVETAIVPTTWRELGVGVQGTTAAGLRWNAGLTTSFDLAKWDPTSSEGHESPLGSIHQEGQLAHASSLGGYGALNYNGIPGLNVGGSVFHGGVGQHQPGSAASDASVTLAEAHARWQPGRWDLSALIAQGQFRGVADLNTSFAGQPTPVPDRFGGWYTQAAYRLWQQGEQSLWPFARYERLNTARSYSGLPEGLAPATQPDTRTVTVGASYYLHPQVVLKADYQRFLNDSNLDRVNLGLGFDF</sequence>
<reference evidence="2" key="2">
    <citation type="submission" date="2021-01" db="EMBL/GenBank/DDBJ databases">
        <authorList>
            <person name="Kang M."/>
        </authorList>
    </citation>
    <scope>NUCLEOTIDE SEQUENCE</scope>
    <source>
        <strain evidence="2">KACC 17527</strain>
    </source>
</reference>
<dbReference type="Proteomes" id="UP000630528">
    <property type="component" value="Unassembled WGS sequence"/>
</dbReference>
<dbReference type="EMBL" id="JAEPWM010000012">
    <property type="protein sequence ID" value="MBK6008818.1"/>
    <property type="molecule type" value="Genomic_DNA"/>
</dbReference>
<evidence type="ECO:0008006" key="4">
    <source>
        <dbReference type="Google" id="ProtNLM"/>
    </source>
</evidence>
<dbReference type="SUPFAM" id="SSF56935">
    <property type="entry name" value="Porins"/>
    <property type="match status" value="1"/>
</dbReference>
<accession>A0A934TWM3</accession>
<reference evidence="2" key="1">
    <citation type="journal article" date="2012" name="J. Microbiol. Biotechnol.">
        <title>Ramlibacter ginsenosidimutans sp. nov., with ginsenoside-converting activity.</title>
        <authorList>
            <person name="Wang L."/>
            <person name="An D.S."/>
            <person name="Kim S.G."/>
            <person name="Jin F.X."/>
            <person name="Kim S.C."/>
            <person name="Lee S.T."/>
            <person name="Im W.T."/>
        </authorList>
    </citation>
    <scope>NUCLEOTIDE SEQUENCE</scope>
    <source>
        <strain evidence="2">KACC 17527</strain>
    </source>
</reference>
<protein>
    <recommendedName>
        <fullName evidence="4">Porin</fullName>
    </recommendedName>
</protein>
<feature type="region of interest" description="Disordered" evidence="1">
    <location>
        <begin position="32"/>
        <end position="57"/>
    </location>
</feature>
<name>A0A934TWM3_9BURK</name>
<evidence type="ECO:0000313" key="2">
    <source>
        <dbReference type="EMBL" id="MBK6008818.1"/>
    </source>
</evidence>
<dbReference type="InterPro" id="IPR023614">
    <property type="entry name" value="Porin_dom_sf"/>
</dbReference>
<dbReference type="AlphaFoldDB" id="A0A934TWM3"/>
<evidence type="ECO:0000256" key="1">
    <source>
        <dbReference type="SAM" id="MobiDB-lite"/>
    </source>
</evidence>
<gene>
    <name evidence="2" type="ORF">JJB11_22200</name>
</gene>